<sequence>MADLPSPSNPRIVPIMARNKSPSSSPAGNRASPPDHGAMKRHLEMAMAGVPSKSSLHLRCLDYFKLYAMPVLGDGNCLFYSLSDQLYGNVESHIEIRERLVQHMRDNADYFKDFTADVGGERRAPRRNAAQAARLAKNNIERAATTAGQAAKFKLMLNEMKERHVWGGSPEIQAFCQVYGLDVLVYSKDGVQRFQNFFAGADPNRHVIHLAFHTFKHYSSVRNLDGPHFGHPSLPERLKEADLIFREIKSKEMKIEQQFQPEILAGPQNPAAYPADMHWMITIFGQRVPANDDESIRAMIGECSPNITAALNRLVENNSRTLPRSLTPFSPSLLSTATNTTTATTATTTPTSTTRSNASHPKSSSTISPSSGIGLGSSSRSSSRHSVTSKRSANDSDLDDENGAIRSATRRSRGRCRKRRMLEDVTVDILGNRAEVFAIEVNNNNNNSSNSYHDNDDDVDSNQKNDVDSDLEYLGAGTRSRTRTSSCTLSVKPITKEHRIKRTNGAGIKSIEKDDDDRYGDVRSDRTLSPSASQGSEASNPRDDDDDNDDEFVTTNNDVDDDDDDGDGDSDGDDDDDSDYKEEEEDE</sequence>
<dbReference type="Pfam" id="PF02338">
    <property type="entry name" value="OTU"/>
    <property type="match status" value="1"/>
</dbReference>
<reference evidence="3 4" key="1">
    <citation type="submission" date="2015-07" db="EMBL/GenBank/DDBJ databases">
        <title>Emmonsia species relationships and genome sequence.</title>
        <authorList>
            <consortium name="The Broad Institute Genomics Platform"/>
            <person name="Cuomo C.A."/>
            <person name="Munoz J.F."/>
            <person name="Imamovic A."/>
            <person name="Priest M.E."/>
            <person name="Young S."/>
            <person name="Clay O.K."/>
            <person name="McEwen J.G."/>
        </authorList>
    </citation>
    <scope>NUCLEOTIDE SEQUENCE [LARGE SCALE GENOMIC DNA]</scope>
    <source>
        <strain evidence="3 4">UAMH 9510</strain>
    </source>
</reference>
<dbReference type="PROSITE" id="PS50802">
    <property type="entry name" value="OTU"/>
    <property type="match status" value="1"/>
</dbReference>
<keyword evidence="4" id="KW-1185">Reference proteome</keyword>
<dbReference type="InterPro" id="IPR003323">
    <property type="entry name" value="OTU_dom"/>
</dbReference>
<dbReference type="OrthoDB" id="409956at2759"/>
<dbReference type="STRING" id="1447872.A0A1J9P6P6"/>
<dbReference type="SUPFAM" id="SSF54001">
    <property type="entry name" value="Cysteine proteinases"/>
    <property type="match status" value="1"/>
</dbReference>
<dbReference type="InterPro" id="IPR038765">
    <property type="entry name" value="Papain-like_cys_pep_sf"/>
</dbReference>
<dbReference type="Proteomes" id="UP000182235">
    <property type="component" value="Unassembled WGS sequence"/>
</dbReference>
<dbReference type="AlphaFoldDB" id="A0A1J9P6P6"/>
<feature type="domain" description="OTU" evidence="2">
    <location>
        <begin position="66"/>
        <end position="224"/>
    </location>
</feature>
<evidence type="ECO:0000256" key="1">
    <source>
        <dbReference type="SAM" id="MobiDB-lite"/>
    </source>
</evidence>
<name>A0A1J9P6P6_9EURO</name>
<dbReference type="PANTHER" id="PTHR12419">
    <property type="entry name" value="OTU DOMAIN CONTAINING PROTEIN"/>
    <property type="match status" value="1"/>
</dbReference>
<proteinExistence type="predicted"/>
<evidence type="ECO:0000313" key="3">
    <source>
        <dbReference type="EMBL" id="OJD12112.1"/>
    </source>
</evidence>
<dbReference type="Gene3D" id="3.90.70.80">
    <property type="match status" value="1"/>
</dbReference>
<feature type="region of interest" description="Disordered" evidence="1">
    <location>
        <begin position="443"/>
        <end position="587"/>
    </location>
</feature>
<dbReference type="GO" id="GO:0004843">
    <property type="term" value="F:cysteine-type deubiquitinase activity"/>
    <property type="evidence" value="ECO:0007669"/>
    <property type="project" value="TreeGrafter"/>
</dbReference>
<feature type="compositionally biased region" description="Polar residues" evidence="1">
    <location>
        <begin position="527"/>
        <end position="539"/>
    </location>
</feature>
<dbReference type="EMBL" id="LGRN01000446">
    <property type="protein sequence ID" value="OJD12112.1"/>
    <property type="molecule type" value="Genomic_DNA"/>
</dbReference>
<evidence type="ECO:0000259" key="2">
    <source>
        <dbReference type="PROSITE" id="PS50802"/>
    </source>
</evidence>
<feature type="compositionally biased region" description="Low complexity" evidence="1">
    <location>
        <begin position="443"/>
        <end position="452"/>
    </location>
</feature>
<accession>A0A1J9P6P6</accession>
<feature type="compositionally biased region" description="Low complexity" evidence="1">
    <location>
        <begin position="322"/>
        <end position="391"/>
    </location>
</feature>
<dbReference type="PANTHER" id="PTHR12419:SF7">
    <property type="entry name" value="OTU DOMAIN-CONTAINING PROTEIN 3"/>
    <property type="match status" value="1"/>
</dbReference>
<dbReference type="GO" id="GO:0016579">
    <property type="term" value="P:protein deubiquitination"/>
    <property type="evidence" value="ECO:0007669"/>
    <property type="project" value="TreeGrafter"/>
</dbReference>
<gene>
    <name evidence="3" type="ORF">AJ78_07233</name>
</gene>
<protein>
    <recommendedName>
        <fullName evidence="2">OTU domain-containing protein</fullName>
    </recommendedName>
</protein>
<feature type="compositionally biased region" description="Acidic residues" evidence="1">
    <location>
        <begin position="543"/>
        <end position="587"/>
    </location>
</feature>
<feature type="region of interest" description="Disordered" evidence="1">
    <location>
        <begin position="1"/>
        <end position="37"/>
    </location>
</feature>
<dbReference type="VEuPathDB" id="FungiDB:AJ78_07233"/>
<evidence type="ECO:0000313" key="4">
    <source>
        <dbReference type="Proteomes" id="UP000182235"/>
    </source>
</evidence>
<organism evidence="3 4">
    <name type="scientific">Emergomyces pasteurianus Ep9510</name>
    <dbReference type="NCBI Taxonomy" id="1447872"/>
    <lineage>
        <taxon>Eukaryota</taxon>
        <taxon>Fungi</taxon>
        <taxon>Dikarya</taxon>
        <taxon>Ascomycota</taxon>
        <taxon>Pezizomycotina</taxon>
        <taxon>Eurotiomycetes</taxon>
        <taxon>Eurotiomycetidae</taxon>
        <taxon>Onygenales</taxon>
        <taxon>Ajellomycetaceae</taxon>
        <taxon>Emergomyces</taxon>
    </lineage>
</organism>
<comment type="caution">
    <text evidence="3">The sequence shown here is derived from an EMBL/GenBank/DDBJ whole genome shotgun (WGS) entry which is preliminary data.</text>
</comment>
<dbReference type="CDD" id="cd22756">
    <property type="entry name" value="OTU_OTUD3-like"/>
    <property type="match status" value="1"/>
</dbReference>
<feature type="region of interest" description="Disordered" evidence="1">
    <location>
        <begin position="322"/>
        <end position="416"/>
    </location>
</feature>
<dbReference type="InterPro" id="IPR050704">
    <property type="entry name" value="Peptidase_C85-like"/>
</dbReference>